<sequence length="223" mass="25963">MEYSLLDNGVDSLQKAKEYIKKLEEVHEEFANHHMKDAIIFLNHGIEILLKYMLSSINESLIFDNLKAYMDARSELIKLRKSTPGSESFVVTKYKTVFDVKKGIDLKTITLVAALERVKLLTSIELDDTFVSSVHNLNKLRNKITHHSVSMSRAESRELYVQLKGTYKMALDLFEMHIPGVLEKVDSEVFELTTQELEEHIRLMQEFEWERAMSRISIDDDYE</sequence>
<proteinExistence type="predicted"/>
<evidence type="ECO:0000313" key="2">
    <source>
        <dbReference type="Proteomes" id="UP000247078"/>
    </source>
</evidence>
<accession>A0A855XUG9</accession>
<dbReference type="Proteomes" id="UP000247078">
    <property type="component" value="Unassembled WGS sequence"/>
</dbReference>
<comment type="caution">
    <text evidence="1">The sequence shown here is derived from an EMBL/GenBank/DDBJ whole genome shotgun (WGS) entry which is preliminary data.</text>
</comment>
<name>A0A855XUG9_9BACL</name>
<gene>
    <name evidence="1" type="ORF">DET56_109300</name>
</gene>
<dbReference type="RefSeq" id="WP_110000825.1">
    <property type="nucleotide sequence ID" value="NZ_QGTZ01000009.1"/>
</dbReference>
<evidence type="ECO:0000313" key="1">
    <source>
        <dbReference type="EMBL" id="PWW37413.1"/>
    </source>
</evidence>
<protein>
    <submittedName>
        <fullName evidence="1">Uncharacterized protein</fullName>
    </submittedName>
</protein>
<reference evidence="1 2" key="1">
    <citation type="submission" date="2018-05" db="EMBL/GenBank/DDBJ databases">
        <title>Freshwater and sediment microbial communities from various areas in North America, analyzing microbe dynamics in response to fracking.</title>
        <authorList>
            <person name="Lamendella R."/>
        </authorList>
    </citation>
    <scope>NUCLEOTIDE SEQUENCE [LARGE SCALE GENOMIC DNA]</scope>
    <source>
        <strain evidence="1 2">DB-3</strain>
    </source>
</reference>
<dbReference type="EMBL" id="QGTZ01000009">
    <property type="protein sequence ID" value="PWW37413.1"/>
    <property type="molecule type" value="Genomic_DNA"/>
</dbReference>
<organism evidence="1 2">
    <name type="scientific">Paenibacillus pabuli</name>
    <dbReference type="NCBI Taxonomy" id="1472"/>
    <lineage>
        <taxon>Bacteria</taxon>
        <taxon>Bacillati</taxon>
        <taxon>Bacillota</taxon>
        <taxon>Bacilli</taxon>
        <taxon>Bacillales</taxon>
        <taxon>Paenibacillaceae</taxon>
        <taxon>Paenibacillus</taxon>
    </lineage>
</organism>
<dbReference type="AlphaFoldDB" id="A0A855XUG9"/>